<evidence type="ECO:0000313" key="1">
    <source>
        <dbReference type="EMBL" id="DAZ92516.1"/>
    </source>
</evidence>
<dbReference type="AlphaFoldDB" id="A0AAV2YEF9"/>
<comment type="caution">
    <text evidence="1">The sequence shown here is derived from an EMBL/GenBank/DDBJ whole genome shotgun (WGS) entry which is preliminary data.</text>
</comment>
<evidence type="ECO:0008006" key="3">
    <source>
        <dbReference type="Google" id="ProtNLM"/>
    </source>
</evidence>
<reference evidence="1" key="2">
    <citation type="journal article" date="2023" name="Microbiol Resour">
        <title>Decontamination and Annotation of the Draft Genome Sequence of the Oomycete Lagenidium giganteum ARSEF 373.</title>
        <authorList>
            <person name="Morgan W.R."/>
            <person name="Tartar A."/>
        </authorList>
    </citation>
    <scope>NUCLEOTIDE SEQUENCE</scope>
    <source>
        <strain evidence="1">ARSEF 373</strain>
    </source>
</reference>
<keyword evidence="2" id="KW-1185">Reference proteome</keyword>
<dbReference type="EMBL" id="DAKRPA010000435">
    <property type="protein sequence ID" value="DAZ92516.1"/>
    <property type="molecule type" value="Genomic_DNA"/>
</dbReference>
<organism evidence="1 2">
    <name type="scientific">Lagenidium giganteum</name>
    <dbReference type="NCBI Taxonomy" id="4803"/>
    <lineage>
        <taxon>Eukaryota</taxon>
        <taxon>Sar</taxon>
        <taxon>Stramenopiles</taxon>
        <taxon>Oomycota</taxon>
        <taxon>Peronosporomycetes</taxon>
        <taxon>Pythiales</taxon>
        <taxon>Pythiaceae</taxon>
    </lineage>
</organism>
<sequence>ETVFHYLYGFYNLGYSRSDLVHVYIKSERAISNWISVYEATGTFQRANSTCDNKFFADHRHWLLKYYQGKPLAYLDEAQREFHRVHRIKHCLVEELSAVQWNHWNLVFLDEVSFDNRGMIRKEVTLSGARRSLFVETFDANRESQYWHSLVSMGYWVITTRKRETSGIIQAPSQCGS</sequence>
<evidence type="ECO:0000313" key="2">
    <source>
        <dbReference type="Proteomes" id="UP001146120"/>
    </source>
</evidence>
<gene>
    <name evidence="1" type="ORF">N0F65_012746</name>
</gene>
<protein>
    <recommendedName>
        <fullName evidence="3">Transposase</fullName>
    </recommendedName>
</protein>
<reference evidence="1" key="1">
    <citation type="submission" date="2022-11" db="EMBL/GenBank/DDBJ databases">
        <authorList>
            <person name="Morgan W.R."/>
            <person name="Tartar A."/>
        </authorList>
    </citation>
    <scope>NUCLEOTIDE SEQUENCE</scope>
    <source>
        <strain evidence="1">ARSEF 373</strain>
    </source>
</reference>
<proteinExistence type="predicted"/>
<dbReference type="Proteomes" id="UP001146120">
    <property type="component" value="Unassembled WGS sequence"/>
</dbReference>
<accession>A0AAV2YEF9</accession>
<name>A0AAV2YEF9_9STRA</name>
<feature type="non-terminal residue" evidence="1">
    <location>
        <position position="1"/>
    </location>
</feature>